<sequence>MDLDDQMRRYFGTADLDAVPPAAYDAGIERMQVDLGLETDRARRFALWTLLHMLGAAPALDIVFPDAADRDAARNWMELTERLADAATSPPRD</sequence>
<evidence type="ECO:0000313" key="1">
    <source>
        <dbReference type="EMBL" id="KIU30100.1"/>
    </source>
</evidence>
<dbReference type="EMBL" id="JXTP01000007">
    <property type="protein sequence ID" value="KIU30100.1"/>
    <property type="molecule type" value="Genomic_DNA"/>
</dbReference>
<dbReference type="Proteomes" id="UP000033203">
    <property type="component" value="Unassembled WGS sequence"/>
</dbReference>
<name>A0A0D1MCK5_9SPHN</name>
<dbReference type="AlphaFoldDB" id="A0A0D1MCK5"/>
<reference evidence="1 2" key="1">
    <citation type="submission" date="2015-01" db="EMBL/GenBank/DDBJ databases">
        <title>Genome of Sphingomonas taxi strain 30a.</title>
        <authorList>
            <person name="Eevers N."/>
            <person name="Van Hamme J."/>
            <person name="Bottos E."/>
            <person name="Weyens N."/>
            <person name="Vangronsveld J."/>
        </authorList>
    </citation>
    <scope>NUCLEOTIDE SEQUENCE [LARGE SCALE GENOMIC DNA]</scope>
    <source>
        <strain evidence="1 2">30a</strain>
    </source>
</reference>
<gene>
    <name evidence="1" type="ORF">SR41_01405</name>
</gene>
<dbReference type="GeneID" id="93797691"/>
<proteinExistence type="predicted"/>
<organism evidence="1 2">
    <name type="scientific">Sphingomonas melonis</name>
    <dbReference type="NCBI Taxonomy" id="152682"/>
    <lineage>
        <taxon>Bacteria</taxon>
        <taxon>Pseudomonadati</taxon>
        <taxon>Pseudomonadota</taxon>
        <taxon>Alphaproteobacteria</taxon>
        <taxon>Sphingomonadales</taxon>
        <taxon>Sphingomonadaceae</taxon>
        <taxon>Sphingomonas</taxon>
    </lineage>
</organism>
<dbReference type="RefSeq" id="WP_017979776.1">
    <property type="nucleotide sequence ID" value="NZ_CP023705.1"/>
</dbReference>
<protein>
    <submittedName>
        <fullName evidence="1">Uncharacterized protein</fullName>
    </submittedName>
</protein>
<comment type="caution">
    <text evidence="1">The sequence shown here is derived from an EMBL/GenBank/DDBJ whole genome shotgun (WGS) entry which is preliminary data.</text>
</comment>
<evidence type="ECO:0000313" key="2">
    <source>
        <dbReference type="Proteomes" id="UP000033203"/>
    </source>
</evidence>
<accession>A0A0D1MCK5</accession>
<dbReference type="PATRIC" id="fig|1549858.7.peg.1938"/>